<feature type="compositionally biased region" description="Polar residues" evidence="1">
    <location>
        <begin position="24"/>
        <end position="34"/>
    </location>
</feature>
<evidence type="ECO:0000256" key="1">
    <source>
        <dbReference type="SAM" id="MobiDB-lite"/>
    </source>
</evidence>
<proteinExistence type="predicted"/>
<gene>
    <name evidence="2" type="ORF">DOZ80_01300</name>
</gene>
<organism evidence="2 3">
    <name type="scientific">Pseudomonas fluorescens</name>
    <dbReference type="NCBI Taxonomy" id="294"/>
    <lineage>
        <taxon>Bacteria</taxon>
        <taxon>Pseudomonadati</taxon>
        <taxon>Pseudomonadota</taxon>
        <taxon>Gammaproteobacteria</taxon>
        <taxon>Pseudomonadales</taxon>
        <taxon>Pseudomonadaceae</taxon>
        <taxon>Pseudomonas</taxon>
    </lineage>
</organism>
<name>A0A327NAE7_PSEFL</name>
<reference evidence="2 3" key="1">
    <citation type="submission" date="2018-06" db="EMBL/GenBank/DDBJ databases">
        <authorList>
            <person name="Zhirakovskaya E."/>
        </authorList>
    </citation>
    <scope>NUCLEOTIDE SEQUENCE [LARGE SCALE GENOMIC DNA]</scope>
    <source>
        <strain evidence="2 3">LY3</strain>
    </source>
</reference>
<accession>A0A327NAE7</accession>
<protein>
    <submittedName>
        <fullName evidence="2">Uncharacterized protein</fullName>
    </submittedName>
</protein>
<comment type="caution">
    <text evidence="2">The sequence shown here is derived from an EMBL/GenBank/DDBJ whole genome shotgun (WGS) entry which is preliminary data.</text>
</comment>
<evidence type="ECO:0000313" key="3">
    <source>
        <dbReference type="Proteomes" id="UP000249493"/>
    </source>
</evidence>
<dbReference type="Proteomes" id="UP000249493">
    <property type="component" value="Unassembled WGS sequence"/>
</dbReference>
<evidence type="ECO:0000313" key="2">
    <source>
        <dbReference type="EMBL" id="RAI72211.1"/>
    </source>
</evidence>
<dbReference type="EMBL" id="QLIN01000001">
    <property type="protein sequence ID" value="RAI72211.1"/>
    <property type="molecule type" value="Genomic_DNA"/>
</dbReference>
<feature type="region of interest" description="Disordered" evidence="1">
    <location>
        <begin position="1"/>
        <end position="69"/>
    </location>
</feature>
<sequence>MARELAPAGVRSAPQHSIGHTLGTGFTTAAQPSGSKLPRHKRLRCFSDLLSTGERHEQNRNPRCHRSCR</sequence>
<dbReference type="AlphaFoldDB" id="A0A327NAE7"/>